<dbReference type="Proteomes" id="UP000679848">
    <property type="component" value="Chromosome"/>
</dbReference>
<protein>
    <recommendedName>
        <fullName evidence="3">HAD family phosphatase</fullName>
    </recommendedName>
</protein>
<proteinExistence type="predicted"/>
<dbReference type="NCBIfam" id="TIGR01484">
    <property type="entry name" value="HAD-SF-IIB"/>
    <property type="match status" value="1"/>
</dbReference>
<dbReference type="InterPro" id="IPR023214">
    <property type="entry name" value="HAD_sf"/>
</dbReference>
<keyword evidence="2" id="KW-1185">Reference proteome</keyword>
<dbReference type="AlphaFoldDB" id="A0A810Q7V3"/>
<sequence length="282" mass="31074">MGKFTGVLLASDYDNTLLDTESARRSGGEAPRVSERNQAALRYFMEQGGRFAVATGRALAALEHFVDEIPMNAPAIICNGAALYDFSAREYLDYILLNRDLCRRCQELLLASPTTAAEAYPLLESVIHAVRPNAYTRQHEHLTHTTVREDASLLEVPQPLTKVIFEDEHAALEALRDRLLAQPWIQECEMAFSAANLLELTGRGASKGGMVRRLAARLEIPMDHVYCVGDEANDITMLRAAAQGFAPANCVDAVRACGATLVADCRHDALAEVVDILDQRYR</sequence>
<reference evidence="1" key="1">
    <citation type="submission" date="2020-09" db="EMBL/GenBank/DDBJ databases">
        <title>New species isolated from human feces.</title>
        <authorList>
            <person name="Kitahara M."/>
            <person name="Shigeno Y."/>
            <person name="Shime M."/>
            <person name="Matsumoto Y."/>
            <person name="Nakamura S."/>
            <person name="Motooka D."/>
            <person name="Fukuoka S."/>
            <person name="Nishikawa H."/>
            <person name="Benno Y."/>
        </authorList>
    </citation>
    <scope>NUCLEOTIDE SEQUENCE</scope>
    <source>
        <strain evidence="1">MM59</strain>
    </source>
</reference>
<dbReference type="GO" id="GO:0000287">
    <property type="term" value="F:magnesium ion binding"/>
    <property type="evidence" value="ECO:0007669"/>
    <property type="project" value="TreeGrafter"/>
</dbReference>
<dbReference type="Gene3D" id="3.40.50.1000">
    <property type="entry name" value="HAD superfamily/HAD-like"/>
    <property type="match status" value="1"/>
</dbReference>
<evidence type="ECO:0008006" key="3">
    <source>
        <dbReference type="Google" id="ProtNLM"/>
    </source>
</evidence>
<dbReference type="InterPro" id="IPR036412">
    <property type="entry name" value="HAD-like_sf"/>
</dbReference>
<dbReference type="Pfam" id="PF08282">
    <property type="entry name" value="Hydrolase_3"/>
    <property type="match status" value="1"/>
</dbReference>
<dbReference type="SUPFAM" id="SSF56784">
    <property type="entry name" value="HAD-like"/>
    <property type="match status" value="1"/>
</dbReference>
<dbReference type="GO" id="GO:0005829">
    <property type="term" value="C:cytosol"/>
    <property type="evidence" value="ECO:0007669"/>
    <property type="project" value="TreeGrafter"/>
</dbReference>
<dbReference type="PANTHER" id="PTHR10000:SF8">
    <property type="entry name" value="HAD SUPERFAMILY HYDROLASE-LIKE, TYPE 3"/>
    <property type="match status" value="1"/>
</dbReference>
<organism evidence="1 2">
    <name type="scientific">Pusillibacter faecalis</name>
    <dbReference type="NCBI Taxonomy" id="2714358"/>
    <lineage>
        <taxon>Bacteria</taxon>
        <taxon>Bacillati</taxon>
        <taxon>Bacillota</taxon>
        <taxon>Clostridia</taxon>
        <taxon>Eubacteriales</taxon>
        <taxon>Oscillospiraceae</taxon>
        <taxon>Pusillibacter</taxon>
    </lineage>
</organism>
<dbReference type="Gene3D" id="3.30.1240.10">
    <property type="match status" value="1"/>
</dbReference>
<dbReference type="EMBL" id="AP023420">
    <property type="protein sequence ID" value="BCK84054.1"/>
    <property type="molecule type" value="Genomic_DNA"/>
</dbReference>
<dbReference type="PANTHER" id="PTHR10000">
    <property type="entry name" value="PHOSPHOSERINE PHOSPHATASE"/>
    <property type="match status" value="1"/>
</dbReference>
<dbReference type="KEGG" id="pfaa:MM59RIKEN_13730"/>
<accession>A0A810Q7V3</accession>
<dbReference type="RefSeq" id="WP_213542978.1">
    <property type="nucleotide sequence ID" value="NZ_AP023420.1"/>
</dbReference>
<dbReference type="GO" id="GO:0016791">
    <property type="term" value="F:phosphatase activity"/>
    <property type="evidence" value="ECO:0007669"/>
    <property type="project" value="TreeGrafter"/>
</dbReference>
<evidence type="ECO:0000313" key="2">
    <source>
        <dbReference type="Proteomes" id="UP000679848"/>
    </source>
</evidence>
<dbReference type="InterPro" id="IPR006379">
    <property type="entry name" value="HAD-SF_hydro_IIB"/>
</dbReference>
<gene>
    <name evidence="1" type="ORF">MM59RIKEN_13730</name>
</gene>
<name>A0A810Q7V3_9FIRM</name>
<evidence type="ECO:0000313" key="1">
    <source>
        <dbReference type="EMBL" id="BCK84054.1"/>
    </source>
</evidence>